<dbReference type="SUPFAM" id="SSF53639">
    <property type="entry name" value="AraD/HMP-PK domain-like"/>
    <property type="match status" value="1"/>
</dbReference>
<dbReference type="InterPro" id="IPR051017">
    <property type="entry name" value="Aldolase-II_Adducin_sf"/>
</dbReference>
<dbReference type="InterPro" id="IPR001303">
    <property type="entry name" value="Aldolase_II/adducin_N"/>
</dbReference>
<feature type="domain" description="Class II aldolase/adducin N-terminal" evidence="2">
    <location>
        <begin position="31"/>
        <end position="208"/>
    </location>
</feature>
<dbReference type="AlphaFoldDB" id="A0A266LSV8"/>
<evidence type="ECO:0000256" key="1">
    <source>
        <dbReference type="ARBA" id="ARBA00037961"/>
    </source>
</evidence>
<dbReference type="Proteomes" id="UP000216113">
    <property type="component" value="Unassembled WGS sequence"/>
</dbReference>
<dbReference type="GO" id="GO:0005856">
    <property type="term" value="C:cytoskeleton"/>
    <property type="evidence" value="ECO:0007669"/>
    <property type="project" value="TreeGrafter"/>
</dbReference>
<gene>
    <name evidence="3" type="ORF">CJF43_16870</name>
</gene>
<reference evidence="3 4" key="1">
    <citation type="submission" date="2017-08" db="EMBL/GenBank/DDBJ databases">
        <title>Genomic and metabolic characterisation of spoilage-associated Pseudomonas species.</title>
        <authorList>
            <person name="Stanborough T."/>
            <person name="Fegan N."/>
            <person name="Powell S.M."/>
            <person name="Singh T."/>
            <person name="Tamplin M.L."/>
            <person name="Chandry P.S."/>
        </authorList>
    </citation>
    <scope>NUCLEOTIDE SEQUENCE [LARGE SCALE GENOMIC DNA]</scope>
    <source>
        <strain evidence="3 4">F1820</strain>
    </source>
</reference>
<name>A0A266LSV8_PSEFR</name>
<sequence length="256" mass="28515">MMKDKLNHDLLARYIPRPGRYALLPELTARQSVALLCRVLYREGYNDHIAGHITVKQDDGTYLANPWELTWGEVTASDILRLDQTGKVIEGEWNITPAINLHMDLHAARHDVDVVIHNHPRWAGVWSAAGRIPPVYDQTSALVDSDPVLYDEYRGTVEDTALGRAVVTALGAQKWALLANHGVLVVANGIRQAHLRAITLEWRSRLAWHVEALGGGTPLPAHVALATGERTDANGFPFLWEAMAREEIRRDPAVLE</sequence>
<evidence type="ECO:0000259" key="2">
    <source>
        <dbReference type="SMART" id="SM01007"/>
    </source>
</evidence>
<dbReference type="PANTHER" id="PTHR10672">
    <property type="entry name" value="ADDUCIN"/>
    <property type="match status" value="1"/>
</dbReference>
<dbReference type="EMBL" id="NQKL01000014">
    <property type="protein sequence ID" value="OZY40512.1"/>
    <property type="molecule type" value="Genomic_DNA"/>
</dbReference>
<dbReference type="PANTHER" id="PTHR10672:SF3">
    <property type="entry name" value="PROTEIN HU-LI TAI SHAO"/>
    <property type="match status" value="1"/>
</dbReference>
<proteinExistence type="inferred from homology"/>
<dbReference type="GO" id="GO:0051015">
    <property type="term" value="F:actin filament binding"/>
    <property type="evidence" value="ECO:0007669"/>
    <property type="project" value="TreeGrafter"/>
</dbReference>
<dbReference type="Pfam" id="PF00596">
    <property type="entry name" value="Aldolase_II"/>
    <property type="match status" value="1"/>
</dbReference>
<comment type="similarity">
    <text evidence="1">Belongs to the aldolase class II family.</text>
</comment>
<evidence type="ECO:0000313" key="3">
    <source>
        <dbReference type="EMBL" id="OZY40512.1"/>
    </source>
</evidence>
<comment type="caution">
    <text evidence="3">The sequence shown here is derived from an EMBL/GenBank/DDBJ whole genome shotgun (WGS) entry which is preliminary data.</text>
</comment>
<accession>A0A266LSV8</accession>
<dbReference type="InterPro" id="IPR036409">
    <property type="entry name" value="Aldolase_II/adducin_N_sf"/>
</dbReference>
<dbReference type="RefSeq" id="WP_095030147.1">
    <property type="nucleotide sequence ID" value="NZ_NQKL01000014.1"/>
</dbReference>
<dbReference type="SMART" id="SM01007">
    <property type="entry name" value="Aldolase_II"/>
    <property type="match status" value="1"/>
</dbReference>
<protein>
    <submittedName>
        <fullName evidence="3">Aldolase</fullName>
    </submittedName>
</protein>
<evidence type="ECO:0000313" key="4">
    <source>
        <dbReference type="Proteomes" id="UP000216113"/>
    </source>
</evidence>
<organism evidence="3 4">
    <name type="scientific">Pseudomonas fragi</name>
    <dbReference type="NCBI Taxonomy" id="296"/>
    <lineage>
        <taxon>Bacteria</taxon>
        <taxon>Pseudomonadati</taxon>
        <taxon>Pseudomonadota</taxon>
        <taxon>Gammaproteobacteria</taxon>
        <taxon>Pseudomonadales</taxon>
        <taxon>Pseudomonadaceae</taxon>
        <taxon>Pseudomonas</taxon>
    </lineage>
</organism>
<dbReference type="GO" id="GO:0005996">
    <property type="term" value="P:monosaccharide metabolic process"/>
    <property type="evidence" value="ECO:0007669"/>
    <property type="project" value="UniProtKB-ARBA"/>
</dbReference>
<dbReference type="Gene3D" id="3.40.225.10">
    <property type="entry name" value="Class II aldolase/adducin N-terminal domain"/>
    <property type="match status" value="1"/>
</dbReference>